<feature type="domain" description="Peptidase S11 D-alanyl-D-alanine carboxypeptidase A N-terminal" evidence="8">
    <location>
        <begin position="37"/>
        <end position="278"/>
    </location>
</feature>
<protein>
    <submittedName>
        <fullName evidence="9">D-alanyl-D-alanine carboxypeptidase</fullName>
    </submittedName>
</protein>
<dbReference type="Pfam" id="PF00768">
    <property type="entry name" value="Peptidase_S11"/>
    <property type="match status" value="1"/>
</dbReference>
<evidence type="ECO:0000256" key="1">
    <source>
        <dbReference type="ARBA" id="ARBA00007164"/>
    </source>
</evidence>
<sequence length="315" mass="34405">MRVVKKKRKKKPVILLTLLFVVVLAVSVTLVRFPMFKIDASAAVLMDVKTGKVYYEHNASAALPPASMSKMMTELLVLKNVNEGHNSWDEPVTASRYAAQVTGAKIGLRSGETLPLRTMFEAMVIHSANDAAIALAEHIGGNEEAFVEQMNAMADHIGLSSHSVFANATGLSSADLQAFKSASSDGETEMTAKDLAKMARYLIRTYPEILKTTEKTDLYIPEKQLTLHTTNSMLPGEAFSYSGNDGFKTGYTQRAGYCFTGTTERNGKRFIAVVMGASNTGKRFEDAAKMFNYGFDNNGGTGMGRWLNRAALTIR</sequence>
<name>A0ABU6GIA9_9BACL</name>
<keyword evidence="9" id="KW-0121">Carboxypeptidase</keyword>
<dbReference type="InterPro" id="IPR012338">
    <property type="entry name" value="Beta-lactam/transpept-like"/>
</dbReference>
<dbReference type="GO" id="GO:0004180">
    <property type="term" value="F:carboxypeptidase activity"/>
    <property type="evidence" value="ECO:0007669"/>
    <property type="project" value="UniProtKB-KW"/>
</dbReference>
<evidence type="ECO:0000313" key="9">
    <source>
        <dbReference type="EMBL" id="MEC0238943.1"/>
    </source>
</evidence>
<evidence type="ECO:0000256" key="7">
    <source>
        <dbReference type="RuleBase" id="RU004016"/>
    </source>
</evidence>
<dbReference type="Gene3D" id="3.40.710.10">
    <property type="entry name" value="DD-peptidase/beta-lactamase superfamily"/>
    <property type="match status" value="1"/>
</dbReference>
<organism evidence="9 10">
    <name type="scientific">Paenibacillus dokdonensis</name>
    <dbReference type="NCBI Taxonomy" id="2567944"/>
    <lineage>
        <taxon>Bacteria</taxon>
        <taxon>Bacillati</taxon>
        <taxon>Bacillota</taxon>
        <taxon>Bacilli</taxon>
        <taxon>Bacillales</taxon>
        <taxon>Paenibacillaceae</taxon>
        <taxon>Paenibacillus</taxon>
    </lineage>
</organism>
<dbReference type="EMBL" id="JARLKZ010000003">
    <property type="protein sequence ID" value="MEC0238943.1"/>
    <property type="molecule type" value="Genomic_DNA"/>
</dbReference>
<keyword evidence="9" id="KW-0645">Protease</keyword>
<accession>A0ABU6GIA9</accession>
<dbReference type="InterPro" id="IPR001967">
    <property type="entry name" value="Peptidase_S11_N"/>
</dbReference>
<dbReference type="RefSeq" id="WP_326085815.1">
    <property type="nucleotide sequence ID" value="NZ_JARLKZ010000003.1"/>
</dbReference>
<keyword evidence="5" id="KW-0573">Peptidoglycan synthesis</keyword>
<keyword evidence="4" id="KW-0133">Cell shape</keyword>
<dbReference type="PANTHER" id="PTHR21581">
    <property type="entry name" value="D-ALANYL-D-ALANINE CARBOXYPEPTIDASE"/>
    <property type="match status" value="1"/>
</dbReference>
<evidence type="ECO:0000256" key="3">
    <source>
        <dbReference type="ARBA" id="ARBA00022801"/>
    </source>
</evidence>
<evidence type="ECO:0000259" key="8">
    <source>
        <dbReference type="Pfam" id="PF00768"/>
    </source>
</evidence>
<evidence type="ECO:0000256" key="4">
    <source>
        <dbReference type="ARBA" id="ARBA00022960"/>
    </source>
</evidence>
<keyword evidence="10" id="KW-1185">Reference proteome</keyword>
<keyword evidence="2" id="KW-0732">Signal</keyword>
<comment type="caution">
    <text evidence="9">The sequence shown here is derived from an EMBL/GenBank/DDBJ whole genome shotgun (WGS) entry which is preliminary data.</text>
</comment>
<dbReference type="Proteomes" id="UP001344632">
    <property type="component" value="Unassembled WGS sequence"/>
</dbReference>
<gene>
    <name evidence="9" type="ORF">P4H66_03540</name>
</gene>
<keyword evidence="3" id="KW-0378">Hydrolase</keyword>
<evidence type="ECO:0000256" key="6">
    <source>
        <dbReference type="ARBA" id="ARBA00023316"/>
    </source>
</evidence>
<dbReference type="InterPro" id="IPR018044">
    <property type="entry name" value="Peptidase_S11"/>
</dbReference>
<dbReference type="PRINTS" id="PR00725">
    <property type="entry name" value="DADACBPTASE1"/>
</dbReference>
<dbReference type="PANTHER" id="PTHR21581:SF11">
    <property type="entry name" value="D-ALANYL-D-ALANINE CARBOXYPEPTIDASE DACA"/>
    <property type="match status" value="1"/>
</dbReference>
<keyword evidence="6" id="KW-0961">Cell wall biogenesis/degradation</keyword>
<evidence type="ECO:0000256" key="5">
    <source>
        <dbReference type="ARBA" id="ARBA00022984"/>
    </source>
</evidence>
<reference evidence="9 10" key="1">
    <citation type="submission" date="2023-03" db="EMBL/GenBank/DDBJ databases">
        <title>Bacillus Genome Sequencing.</title>
        <authorList>
            <person name="Dunlap C."/>
        </authorList>
    </citation>
    <scope>NUCLEOTIDE SEQUENCE [LARGE SCALE GENOMIC DNA]</scope>
    <source>
        <strain evidence="9 10">BD-525</strain>
    </source>
</reference>
<evidence type="ECO:0000313" key="10">
    <source>
        <dbReference type="Proteomes" id="UP001344632"/>
    </source>
</evidence>
<comment type="similarity">
    <text evidence="1 7">Belongs to the peptidase S11 family.</text>
</comment>
<dbReference type="SUPFAM" id="SSF56601">
    <property type="entry name" value="beta-lactamase/transpeptidase-like"/>
    <property type="match status" value="1"/>
</dbReference>
<evidence type="ECO:0000256" key="2">
    <source>
        <dbReference type="ARBA" id="ARBA00022729"/>
    </source>
</evidence>
<proteinExistence type="inferred from homology"/>